<accession>A0ABS4I869</accession>
<dbReference type="EMBL" id="JAGGKV010000029">
    <property type="protein sequence ID" value="MBP1967127.1"/>
    <property type="molecule type" value="Genomic_DNA"/>
</dbReference>
<dbReference type="Proteomes" id="UP001519344">
    <property type="component" value="Unassembled WGS sequence"/>
</dbReference>
<evidence type="ECO:0000256" key="1">
    <source>
        <dbReference type="SAM" id="MobiDB-lite"/>
    </source>
</evidence>
<comment type="caution">
    <text evidence="2">The sequence shown here is derived from an EMBL/GenBank/DDBJ whole genome shotgun (WGS) entry which is preliminary data.</text>
</comment>
<feature type="compositionally biased region" description="Low complexity" evidence="1">
    <location>
        <begin position="27"/>
        <end position="45"/>
    </location>
</feature>
<name>A0ABS4I869_9BACL</name>
<feature type="region of interest" description="Disordered" evidence="1">
    <location>
        <begin position="25"/>
        <end position="52"/>
    </location>
</feature>
<proteinExistence type="predicted"/>
<evidence type="ECO:0000313" key="2">
    <source>
        <dbReference type="EMBL" id="MBP1967127.1"/>
    </source>
</evidence>
<organism evidence="2 3">
    <name type="scientific">Paenibacillus aceris</name>
    <dbReference type="NCBI Taxonomy" id="869555"/>
    <lineage>
        <taxon>Bacteria</taxon>
        <taxon>Bacillati</taxon>
        <taxon>Bacillota</taxon>
        <taxon>Bacilli</taxon>
        <taxon>Bacillales</taxon>
        <taxon>Paenibacillaceae</taxon>
        <taxon>Paenibacillus</taxon>
    </lineage>
</organism>
<reference evidence="2 3" key="1">
    <citation type="submission" date="2021-03" db="EMBL/GenBank/DDBJ databases">
        <title>Genomic Encyclopedia of Type Strains, Phase IV (KMG-IV): sequencing the most valuable type-strain genomes for metagenomic binning, comparative biology and taxonomic classification.</title>
        <authorList>
            <person name="Goeker M."/>
        </authorList>
    </citation>
    <scope>NUCLEOTIDE SEQUENCE [LARGE SCALE GENOMIC DNA]</scope>
    <source>
        <strain evidence="2 3">DSM 24950</strain>
    </source>
</reference>
<evidence type="ECO:0000313" key="3">
    <source>
        <dbReference type="Proteomes" id="UP001519344"/>
    </source>
</evidence>
<keyword evidence="3" id="KW-1185">Reference proteome</keyword>
<gene>
    <name evidence="2" type="ORF">J2Z65_006391</name>
</gene>
<dbReference type="RefSeq" id="WP_167057031.1">
    <property type="nucleotide sequence ID" value="NZ_JAAOZR010000014.1"/>
</dbReference>
<sequence>MNSQGGTSNASNSSGLNAFTVAGSQITNQSTSNNNASQNNYDNASTNSGIDDESIQKLEQLVDKAIAITTQESIELEKMKSSLDH</sequence>
<protein>
    <submittedName>
        <fullName evidence="2">Uncharacterized protein</fullName>
    </submittedName>
</protein>